<gene>
    <name evidence="5" type="ORF">R3P38DRAFT_2498054</name>
    <name evidence="4" type="ORF">R3P38DRAFT_2577514</name>
    <name evidence="3" type="ORF">R3P38DRAFT_2591690</name>
</gene>
<feature type="coiled-coil region" evidence="1">
    <location>
        <begin position="206"/>
        <end position="242"/>
    </location>
</feature>
<feature type="compositionally biased region" description="Basic and acidic residues" evidence="2">
    <location>
        <begin position="267"/>
        <end position="276"/>
    </location>
</feature>
<evidence type="ECO:0000256" key="1">
    <source>
        <dbReference type="SAM" id="Coils"/>
    </source>
</evidence>
<protein>
    <submittedName>
        <fullName evidence="4">Uncharacterized protein</fullName>
    </submittedName>
</protein>
<evidence type="ECO:0000313" key="6">
    <source>
        <dbReference type="Proteomes" id="UP001362999"/>
    </source>
</evidence>
<organism evidence="4 6">
    <name type="scientific">Favolaschia claudopus</name>
    <dbReference type="NCBI Taxonomy" id="2862362"/>
    <lineage>
        <taxon>Eukaryota</taxon>
        <taxon>Fungi</taxon>
        <taxon>Dikarya</taxon>
        <taxon>Basidiomycota</taxon>
        <taxon>Agaricomycotina</taxon>
        <taxon>Agaricomycetes</taxon>
        <taxon>Agaricomycetidae</taxon>
        <taxon>Agaricales</taxon>
        <taxon>Marasmiineae</taxon>
        <taxon>Mycenaceae</taxon>
        <taxon>Favolaschia</taxon>
    </lineage>
</organism>
<sequence>MTAFHQHEFTHRDLHPDSPPSSPRAGSSTFPGSFSDPIPIDPALLSPKRRRDPASDPDMFTPTKRMRFLGVGLANTSSGGFLVSKTKASALQISKVSAPVFERIPDEIEAPDWSILDQQNSLENLPRSALEEHCKNLQLQLCRSKQLDVAREAISVGQNAQLIVQNMTMNQLQKALHEKEKGKKSDRTLMFPGGKGRHLTADEVIAQKLAMEEAKQKEEVEKAAKKTRKEVKKAEKAEIEERWKKMLAVHAAAVEAWEVQRARLREAGTRAKDLPKKPRRPLKPKPKPADDVSDDDDNESGSDEEE</sequence>
<keyword evidence="6" id="KW-1185">Reference proteome</keyword>
<evidence type="ECO:0000313" key="4">
    <source>
        <dbReference type="EMBL" id="KAK6983916.1"/>
    </source>
</evidence>
<feature type="compositionally biased region" description="Acidic residues" evidence="2">
    <location>
        <begin position="291"/>
        <end position="306"/>
    </location>
</feature>
<dbReference type="EMBL" id="JAWWNJ010000145">
    <property type="protein sequence ID" value="KAK6983916.1"/>
    <property type="molecule type" value="Genomic_DNA"/>
</dbReference>
<feature type="compositionally biased region" description="Basic residues" evidence="2">
    <location>
        <begin position="277"/>
        <end position="286"/>
    </location>
</feature>
<evidence type="ECO:0000313" key="5">
    <source>
        <dbReference type="EMBL" id="KAK7057055.1"/>
    </source>
</evidence>
<dbReference type="AlphaFoldDB" id="A0AAV9ZIH7"/>
<accession>A0AAV9ZIH7</accession>
<dbReference type="EMBL" id="JAWWNJ010000004">
    <property type="protein sequence ID" value="KAK7057055.1"/>
    <property type="molecule type" value="Genomic_DNA"/>
</dbReference>
<reference evidence="4 6" key="1">
    <citation type="journal article" date="2024" name="J Genomics">
        <title>Draft genome sequencing and assembly of Favolaschia claudopus CIRM-BRFM 2984 isolated from oak limbs.</title>
        <authorList>
            <person name="Navarro D."/>
            <person name="Drula E."/>
            <person name="Chaduli D."/>
            <person name="Cazenave R."/>
            <person name="Ahrendt S."/>
            <person name="Wang J."/>
            <person name="Lipzen A."/>
            <person name="Daum C."/>
            <person name="Barry K."/>
            <person name="Grigoriev I.V."/>
            <person name="Favel A."/>
            <person name="Rosso M.N."/>
            <person name="Martin F."/>
        </authorList>
    </citation>
    <scope>NUCLEOTIDE SEQUENCE [LARGE SCALE GENOMIC DNA]</scope>
    <source>
        <strain evidence="4 6">CIRM-BRFM 2984</strain>
    </source>
</reference>
<evidence type="ECO:0000313" key="3">
    <source>
        <dbReference type="EMBL" id="KAK6964718.1"/>
    </source>
</evidence>
<proteinExistence type="predicted"/>
<dbReference type="EMBL" id="JAWWNJ010000308">
    <property type="protein sequence ID" value="KAK6964718.1"/>
    <property type="molecule type" value="Genomic_DNA"/>
</dbReference>
<dbReference type="Proteomes" id="UP001362999">
    <property type="component" value="Unassembled WGS sequence"/>
</dbReference>
<feature type="compositionally biased region" description="Basic and acidic residues" evidence="2">
    <location>
        <begin position="1"/>
        <end position="16"/>
    </location>
</feature>
<feature type="region of interest" description="Disordered" evidence="2">
    <location>
        <begin position="1"/>
        <end position="62"/>
    </location>
</feature>
<keyword evidence="1" id="KW-0175">Coiled coil</keyword>
<evidence type="ECO:0000256" key="2">
    <source>
        <dbReference type="SAM" id="MobiDB-lite"/>
    </source>
</evidence>
<name>A0AAV9ZIH7_9AGAR</name>
<comment type="caution">
    <text evidence="4">The sequence shown here is derived from an EMBL/GenBank/DDBJ whole genome shotgun (WGS) entry which is preliminary data.</text>
</comment>
<feature type="region of interest" description="Disordered" evidence="2">
    <location>
        <begin position="267"/>
        <end position="306"/>
    </location>
</feature>